<dbReference type="Proteomes" id="UP000218231">
    <property type="component" value="Unassembled WGS sequence"/>
</dbReference>
<feature type="compositionally biased region" description="Polar residues" evidence="1">
    <location>
        <begin position="695"/>
        <end position="705"/>
    </location>
</feature>
<sequence>MESVERRVRFVDDVGLLKAAAKQADFKSSLAFSVKEPIFDPHPKKCIDENDQIAFVRLKTTSNLVEEENLNPKEKREMYEKGWRNLECSTSEKAFDQDDDSPEAQDDLFFQHIPHPKSEQGIQVVNSYNPSYWVQESRTLPHSFLGVFNGVCIPCLLIGGEPRLPLEYFRKWVLAARGDQGSWDNLNDAIVEPTLKESTLYSIPNIRANRSQRDRNDGLYLDMSERIPIQHSGIIGDLDEQDSFQTKDTLSRPAVYGWLFPSRASRRCIICEKCHRKFTIFDFCTHGHYSEKAQETRNRVNKWGFNSCNWFNHIRIAEPFDHVLAYQQFWTDFLSLHLEPKCGTKRRQNLDATLEIQERQSTVAGAEKENWDKHKVGFKVARVKQESLWPTYNYGKHWGFRECPNKSLISEYQKLTCNTSTIKLKALWLLAAKEVAYIQMVLADASRGHVLGFDPKAPPSPEQFNNMLPLPAKPTDFARPEDLLYGQSGSGDYEEKAEMERELEEIEALLESKNGEEKSKCLEKIKNLKSKYSILQHKTDIVKREYDRIYRNYGLLHATYQTAMDPTTHLDAHVQKQYDIIKEEQRALKSTTITKTDSKDSDGPPVLVAMTTPPGPSTSQEDVIEIVQPSQQTINMKRPYIHKPILQIGEEQRTAILAQEKAAKYMEKYARTIDQNVLARTRMRKHDNAAPRLSAGTSPSFQIPNLSGFKPHQSVQLQQPSSKKHKLFPHHMSPASSSSNVPGQNQPQNQAPSPHVAAAIVGQKQSFLQQAPSPQIGSSKFTHPLLNTVNDQIHQQQQQQQQQQPQQNVLQLHHLLGLVPGPSSSSLSAPALSAAPIQIQVPSIQINHPVSHNQPSSAFVPTNIQVPQPQQPVQITSNENPYAQLAASLTPQQLQLQIEATQRILQANQQSSSQPPQAVYTLPASIIQQQPPSLVPSLPQSAVSLQSLFPQLQSSNPNPISLSVSGVSSHSTPGQLTLPLANRDQELNLGSTVSINLLDSLLRQQRSSSNGNNS</sequence>
<dbReference type="STRING" id="2018661.A0A2A2J952"/>
<dbReference type="AlphaFoldDB" id="A0A2A2J952"/>
<feature type="domain" description="c-SKI SMAD4-binding" evidence="2">
    <location>
        <begin position="264"/>
        <end position="321"/>
    </location>
</feature>
<dbReference type="InterPro" id="IPR010919">
    <property type="entry name" value="SAND-like_dom_sf"/>
</dbReference>
<gene>
    <name evidence="3" type="ORF">WR25_24621</name>
</gene>
<dbReference type="EMBL" id="LIAE01010602">
    <property type="protein sequence ID" value="PAV58062.1"/>
    <property type="molecule type" value="Genomic_DNA"/>
</dbReference>
<organism evidence="3 4">
    <name type="scientific">Diploscapter pachys</name>
    <dbReference type="NCBI Taxonomy" id="2018661"/>
    <lineage>
        <taxon>Eukaryota</taxon>
        <taxon>Metazoa</taxon>
        <taxon>Ecdysozoa</taxon>
        <taxon>Nematoda</taxon>
        <taxon>Chromadorea</taxon>
        <taxon>Rhabditida</taxon>
        <taxon>Rhabditina</taxon>
        <taxon>Rhabditomorpha</taxon>
        <taxon>Rhabditoidea</taxon>
        <taxon>Rhabditidae</taxon>
        <taxon>Diploscapter</taxon>
    </lineage>
</organism>
<reference evidence="3 4" key="1">
    <citation type="journal article" date="2017" name="Curr. Biol.">
        <title>Genome architecture and evolution of a unichromosomal asexual nematode.</title>
        <authorList>
            <person name="Fradin H."/>
            <person name="Zegar C."/>
            <person name="Gutwein M."/>
            <person name="Lucas J."/>
            <person name="Kovtun M."/>
            <person name="Corcoran D."/>
            <person name="Baugh L.R."/>
            <person name="Kiontke K."/>
            <person name="Gunsalus K."/>
            <person name="Fitch D.H."/>
            <person name="Piano F."/>
        </authorList>
    </citation>
    <scope>NUCLEOTIDE SEQUENCE [LARGE SCALE GENOMIC DNA]</scope>
    <source>
        <strain evidence="3">PF1309</strain>
    </source>
</reference>
<dbReference type="Pfam" id="PF08782">
    <property type="entry name" value="c-SKI_SMAD_bind"/>
    <property type="match status" value="1"/>
</dbReference>
<feature type="region of interest" description="Disordered" evidence="1">
    <location>
        <begin position="687"/>
        <end position="755"/>
    </location>
</feature>
<protein>
    <recommendedName>
        <fullName evidence="2">c-SKI SMAD4-binding domain-containing protein</fullName>
    </recommendedName>
</protein>
<name>A0A2A2J952_9BILA</name>
<comment type="caution">
    <text evidence="3">The sequence shown here is derived from an EMBL/GenBank/DDBJ whole genome shotgun (WGS) entry which is preliminary data.</text>
</comment>
<evidence type="ECO:0000313" key="4">
    <source>
        <dbReference type="Proteomes" id="UP000218231"/>
    </source>
</evidence>
<dbReference type="Gene3D" id="3.10.390.10">
    <property type="entry name" value="SAND domain-like"/>
    <property type="match status" value="1"/>
</dbReference>
<dbReference type="SUPFAM" id="SSF63763">
    <property type="entry name" value="SAND domain-like"/>
    <property type="match status" value="1"/>
</dbReference>
<evidence type="ECO:0000259" key="2">
    <source>
        <dbReference type="Pfam" id="PF08782"/>
    </source>
</evidence>
<keyword evidence="4" id="KW-1185">Reference proteome</keyword>
<evidence type="ECO:0000313" key="3">
    <source>
        <dbReference type="EMBL" id="PAV58062.1"/>
    </source>
</evidence>
<dbReference type="GO" id="GO:0046332">
    <property type="term" value="F:SMAD binding"/>
    <property type="evidence" value="ECO:0007669"/>
    <property type="project" value="InterPro"/>
</dbReference>
<feature type="compositionally biased region" description="Polar residues" evidence="1">
    <location>
        <begin position="734"/>
        <end position="752"/>
    </location>
</feature>
<dbReference type="OrthoDB" id="3938623at2759"/>
<evidence type="ECO:0000256" key="1">
    <source>
        <dbReference type="SAM" id="MobiDB-lite"/>
    </source>
</evidence>
<proteinExistence type="predicted"/>
<accession>A0A2A2J952</accession>
<dbReference type="InterPro" id="IPR014890">
    <property type="entry name" value="c-SKI_SMAD4-bd_dom"/>
</dbReference>